<evidence type="ECO:0000259" key="2">
    <source>
        <dbReference type="Pfam" id="PF01370"/>
    </source>
</evidence>
<comment type="similarity">
    <text evidence="1">Belongs to the NAD(P)-dependent epimerase/dehydratase family.</text>
</comment>
<accession>A0ABU6K3P1</accession>
<dbReference type="SUPFAM" id="SSF51735">
    <property type="entry name" value="NAD(P)-binding Rossmann-fold domains"/>
    <property type="match status" value="1"/>
</dbReference>
<dbReference type="Pfam" id="PF01370">
    <property type="entry name" value="Epimerase"/>
    <property type="match status" value="1"/>
</dbReference>
<dbReference type="Proteomes" id="UP001331561">
    <property type="component" value="Unassembled WGS sequence"/>
</dbReference>
<evidence type="ECO:0000256" key="1">
    <source>
        <dbReference type="ARBA" id="ARBA00007637"/>
    </source>
</evidence>
<evidence type="ECO:0000313" key="3">
    <source>
        <dbReference type="EMBL" id="MEC5386254.1"/>
    </source>
</evidence>
<proteinExistence type="inferred from homology"/>
<reference evidence="3 4" key="1">
    <citation type="submission" date="2024-01" db="EMBL/GenBank/DDBJ databases">
        <title>Uliginosibacterium soil sp. nov.</title>
        <authorList>
            <person name="Lv Y."/>
        </authorList>
    </citation>
    <scope>NUCLEOTIDE SEQUENCE [LARGE SCALE GENOMIC DNA]</scope>
    <source>
        <strain evidence="3 4">H3</strain>
    </source>
</reference>
<evidence type="ECO:0000313" key="4">
    <source>
        <dbReference type="Proteomes" id="UP001331561"/>
    </source>
</evidence>
<dbReference type="PANTHER" id="PTHR42687:SF1">
    <property type="entry name" value="L-THREONINE 3-DEHYDROGENASE, MITOCHONDRIAL"/>
    <property type="match status" value="1"/>
</dbReference>
<protein>
    <submittedName>
        <fullName evidence="3">NAD-dependent epimerase/dehydratase family protein</fullName>
    </submittedName>
</protein>
<dbReference type="Gene3D" id="3.40.50.720">
    <property type="entry name" value="NAD(P)-binding Rossmann-like Domain"/>
    <property type="match status" value="1"/>
</dbReference>
<name>A0ABU6K3P1_9RHOO</name>
<dbReference type="InterPro" id="IPR001509">
    <property type="entry name" value="Epimerase_deHydtase"/>
</dbReference>
<dbReference type="InterPro" id="IPR036291">
    <property type="entry name" value="NAD(P)-bd_dom_sf"/>
</dbReference>
<dbReference type="InterPro" id="IPR051225">
    <property type="entry name" value="NAD(P)_epim/dehydratase"/>
</dbReference>
<feature type="domain" description="NAD-dependent epimerase/dehydratase" evidence="2">
    <location>
        <begin position="36"/>
        <end position="200"/>
    </location>
</feature>
<dbReference type="EMBL" id="JAYXHS010000002">
    <property type="protein sequence ID" value="MEC5386254.1"/>
    <property type="molecule type" value="Genomic_DNA"/>
</dbReference>
<sequence>MRRGKQLACREKMMGAARDSLVNSEVGARTSSRQRVLVTGCNGQIGQVLVPALRARYGADNVLDSDLRGNVSATLDVTDVAALMAMIQKFQPTQIYHLAAVLSATGEKDPVRAWQVNLNGYFNILEAAVACGVKQVFFPSTIAVYGPDAPREATPDSAPTRPTTIYGIAKAAGENLAAWYRKKHDLDVRVLRYPGIIGWESAPGGGTTDYAVEIFHAAVRGEAFKCPLGPDRALPMLAMQDAIRGTIEFMEAAPETILQASGYNLGGFSAAPADFAGEILRANPDFRIEYAPDHRDAIAASWPEGLDDTSARRDWGWQPQYDLATLSAAMLGHISASVAASAADAAFPGLSKAANAA</sequence>
<organism evidence="3 4">
    <name type="scientific">Uliginosibacterium silvisoli</name>
    <dbReference type="NCBI Taxonomy" id="3114758"/>
    <lineage>
        <taxon>Bacteria</taxon>
        <taxon>Pseudomonadati</taxon>
        <taxon>Pseudomonadota</taxon>
        <taxon>Betaproteobacteria</taxon>
        <taxon>Rhodocyclales</taxon>
        <taxon>Zoogloeaceae</taxon>
        <taxon>Uliginosibacterium</taxon>
    </lineage>
</organism>
<gene>
    <name evidence="3" type="ORF">VVD49_11000</name>
</gene>
<keyword evidence="4" id="KW-1185">Reference proteome</keyword>
<dbReference type="RefSeq" id="WP_327599226.1">
    <property type="nucleotide sequence ID" value="NZ_JAYXHS010000002.1"/>
</dbReference>
<comment type="caution">
    <text evidence="3">The sequence shown here is derived from an EMBL/GenBank/DDBJ whole genome shotgun (WGS) entry which is preliminary data.</text>
</comment>
<dbReference type="PANTHER" id="PTHR42687">
    <property type="entry name" value="L-THREONINE 3-DEHYDROGENASE"/>
    <property type="match status" value="1"/>
</dbReference>